<evidence type="ECO:0000256" key="4">
    <source>
        <dbReference type="ARBA" id="ARBA00022449"/>
    </source>
</evidence>
<keyword evidence="10" id="KW-0677">Repeat</keyword>
<sequence>MVDAVQAIQDRDMPFRNEDLCGKFTFASPSYSVLESKEIIEIDVLFHRRKPQKTKSTLKLPNGGLKNEEEKETSFQNGVIKPCMDGELVHKGVVSVEYETREGSAKFDKDFKPARGTLQFDPNDFQKKIPITVINDAQYEGNVDFYVLLKNAKGDAGIGDPNIARVTIIDDDEPGEFEFEKVQYYGGSDGSVSVTIVRKNGADGKVTVECLTLDGTAKGGEKIEDGVDYVTFDEEIDFGNEETSKKIRFEINKSSKENKNFIVCLRNPSIGAKIGKHASAMVFLSSDKLEGDLADIIEDDEEKEDGWADQFKKKYLGAWPTFVVSVLVIGGLTLFVEQLSGLLSCVIQLKPAVAGITLIALGTSLPDTFASKSAAQNDQHADAAIANVTGSNSVNVFLGLGLPWVISAIYAAATKTEFKVKTNNLVSSVVIFTIFGTLCIILLLLRRRFVGGELGGSTVGKVLSSIFLIILWLLYLVLASVKAYHPDVFPW</sequence>
<keyword evidence="8" id="KW-0479">Metal-binding</keyword>
<dbReference type="EMBL" id="CAJFCJ010000020">
    <property type="protein sequence ID" value="CAD5124084.1"/>
    <property type="molecule type" value="Genomic_DNA"/>
</dbReference>
<keyword evidence="4" id="KW-0050">Antiport</keyword>
<dbReference type="GO" id="GO:0030424">
    <property type="term" value="C:axon"/>
    <property type="evidence" value="ECO:0007669"/>
    <property type="project" value="TreeGrafter"/>
</dbReference>
<dbReference type="GO" id="GO:0007154">
    <property type="term" value="P:cell communication"/>
    <property type="evidence" value="ECO:0007669"/>
    <property type="project" value="InterPro"/>
</dbReference>
<evidence type="ECO:0000256" key="10">
    <source>
        <dbReference type="ARBA" id="ARBA00022737"/>
    </source>
</evidence>
<dbReference type="InterPro" id="IPR003644">
    <property type="entry name" value="Calx_beta"/>
</dbReference>
<evidence type="ECO:0000256" key="17">
    <source>
        <dbReference type="ARBA" id="ARBA00023180"/>
    </source>
</evidence>
<feature type="domain" description="Calx-beta" evidence="21">
    <location>
        <begin position="45"/>
        <end position="150"/>
    </location>
</feature>
<dbReference type="SUPFAM" id="SSF141072">
    <property type="entry name" value="CalX-like"/>
    <property type="match status" value="2"/>
</dbReference>
<keyword evidence="5" id="KW-1003">Cell membrane</keyword>
<comment type="subcellular location">
    <subcellularLocation>
        <location evidence="1">Cell membrane</location>
        <topology evidence="1">Multi-pass membrane protein</topology>
    </subcellularLocation>
</comment>
<dbReference type="SMART" id="SM00237">
    <property type="entry name" value="Calx_beta"/>
    <property type="match status" value="2"/>
</dbReference>
<comment type="caution">
    <text evidence="22">The sequence shown here is derived from an EMBL/GenBank/DDBJ whole genome shotgun (WGS) entry which is preliminary data.</text>
</comment>
<dbReference type="GO" id="GO:0005516">
    <property type="term" value="F:calmodulin binding"/>
    <property type="evidence" value="ECO:0007669"/>
    <property type="project" value="UniProtKB-KW"/>
</dbReference>
<evidence type="ECO:0000256" key="9">
    <source>
        <dbReference type="ARBA" id="ARBA00022729"/>
    </source>
</evidence>
<evidence type="ECO:0000256" key="1">
    <source>
        <dbReference type="ARBA" id="ARBA00004651"/>
    </source>
</evidence>
<name>A0A7I8W850_9ANNE</name>
<reference evidence="22 23" key="1">
    <citation type="submission" date="2020-08" db="EMBL/GenBank/DDBJ databases">
        <authorList>
            <person name="Hejnol A."/>
        </authorList>
    </citation>
    <scope>NUCLEOTIDE SEQUENCE [LARGE SCALE GENOMIC DNA]</scope>
</reference>
<evidence type="ECO:0000313" key="22">
    <source>
        <dbReference type="EMBL" id="CAD5124084.1"/>
    </source>
</evidence>
<keyword evidence="6" id="KW-0109">Calcium transport</keyword>
<feature type="transmembrane region" description="Helical" evidence="20">
    <location>
        <begin position="425"/>
        <end position="445"/>
    </location>
</feature>
<evidence type="ECO:0000256" key="3">
    <source>
        <dbReference type="ARBA" id="ARBA00022448"/>
    </source>
</evidence>
<feature type="domain" description="Calx-beta" evidence="21">
    <location>
        <begin position="164"/>
        <end position="266"/>
    </location>
</feature>
<dbReference type="GO" id="GO:0042383">
    <property type="term" value="C:sarcolemma"/>
    <property type="evidence" value="ECO:0007669"/>
    <property type="project" value="TreeGrafter"/>
</dbReference>
<dbReference type="AlphaFoldDB" id="A0A7I8W850"/>
<dbReference type="InterPro" id="IPR004836">
    <property type="entry name" value="Na_Ca_Ex"/>
</dbReference>
<evidence type="ECO:0000256" key="19">
    <source>
        <dbReference type="ARBA" id="ARBA00033667"/>
    </source>
</evidence>
<dbReference type="GO" id="GO:0005432">
    <property type="term" value="F:calcium:sodium antiporter activity"/>
    <property type="evidence" value="ECO:0007669"/>
    <property type="project" value="InterPro"/>
</dbReference>
<keyword evidence="23" id="KW-1185">Reference proteome</keyword>
<protein>
    <submittedName>
        <fullName evidence="22">DgyrCDS12389</fullName>
    </submittedName>
</protein>
<evidence type="ECO:0000256" key="5">
    <source>
        <dbReference type="ARBA" id="ARBA00022475"/>
    </source>
</evidence>
<keyword evidence="17" id="KW-0325">Glycoprotein</keyword>
<dbReference type="GO" id="GO:0098703">
    <property type="term" value="P:calcium ion import across plasma membrane"/>
    <property type="evidence" value="ECO:0007669"/>
    <property type="project" value="TreeGrafter"/>
</dbReference>
<dbReference type="PANTHER" id="PTHR11878">
    <property type="entry name" value="SODIUM/CALCIUM EXCHANGER"/>
    <property type="match status" value="1"/>
</dbReference>
<keyword evidence="12" id="KW-0112">Calmodulin-binding</keyword>
<feature type="transmembrane region" description="Helical" evidence="20">
    <location>
        <begin position="466"/>
        <end position="485"/>
    </location>
</feature>
<evidence type="ECO:0000256" key="11">
    <source>
        <dbReference type="ARBA" id="ARBA00022837"/>
    </source>
</evidence>
<keyword evidence="14" id="KW-0915">Sodium</keyword>
<dbReference type="InterPro" id="IPR051171">
    <property type="entry name" value="CaCA"/>
</dbReference>
<keyword evidence="15" id="KW-0406">Ion transport</keyword>
<dbReference type="Proteomes" id="UP000549394">
    <property type="component" value="Unassembled WGS sequence"/>
</dbReference>
<dbReference type="PANTHER" id="PTHR11878:SF70">
    <property type="entry name" value="CALX-BETA DOMAIN-CONTAINING PROTEIN"/>
    <property type="match status" value="1"/>
</dbReference>
<dbReference type="Pfam" id="PF01699">
    <property type="entry name" value="Na_Ca_ex"/>
    <property type="match status" value="1"/>
</dbReference>
<organism evidence="22 23">
    <name type="scientific">Dimorphilus gyrociliatus</name>
    <dbReference type="NCBI Taxonomy" id="2664684"/>
    <lineage>
        <taxon>Eukaryota</taxon>
        <taxon>Metazoa</taxon>
        <taxon>Spiralia</taxon>
        <taxon>Lophotrochozoa</taxon>
        <taxon>Annelida</taxon>
        <taxon>Polychaeta</taxon>
        <taxon>Polychaeta incertae sedis</taxon>
        <taxon>Dinophilidae</taxon>
        <taxon>Dimorphilus</taxon>
    </lineage>
</organism>
<keyword evidence="7 20" id="KW-0812">Transmembrane</keyword>
<dbReference type="InterPro" id="IPR038081">
    <property type="entry name" value="CalX-like_sf"/>
</dbReference>
<evidence type="ECO:0000256" key="13">
    <source>
        <dbReference type="ARBA" id="ARBA00022989"/>
    </source>
</evidence>
<dbReference type="Gene3D" id="2.60.40.2030">
    <property type="match status" value="2"/>
</dbReference>
<evidence type="ECO:0000256" key="14">
    <source>
        <dbReference type="ARBA" id="ARBA00023053"/>
    </source>
</evidence>
<dbReference type="InterPro" id="IPR004837">
    <property type="entry name" value="NaCa_Exmemb"/>
</dbReference>
<feature type="transmembrane region" description="Helical" evidence="20">
    <location>
        <begin position="394"/>
        <end position="413"/>
    </location>
</feature>
<proteinExistence type="inferred from homology"/>
<comment type="catalytic activity">
    <reaction evidence="19">
        <text>Ca(2+)(in) + 3 Na(+)(out) = Ca(2+)(out) + 3 Na(+)(in)</text>
        <dbReference type="Rhea" id="RHEA:69955"/>
        <dbReference type="ChEBI" id="CHEBI:29101"/>
        <dbReference type="ChEBI" id="CHEBI:29108"/>
    </reaction>
</comment>
<evidence type="ECO:0000256" key="15">
    <source>
        <dbReference type="ARBA" id="ARBA00023065"/>
    </source>
</evidence>
<keyword evidence="11" id="KW-0106">Calcium</keyword>
<keyword evidence="16 20" id="KW-0472">Membrane</keyword>
<dbReference type="GO" id="GO:0098794">
    <property type="term" value="C:postsynapse"/>
    <property type="evidence" value="ECO:0007669"/>
    <property type="project" value="TreeGrafter"/>
</dbReference>
<keyword evidence="18" id="KW-0739">Sodium transport</keyword>
<dbReference type="Gene3D" id="1.20.1420.30">
    <property type="entry name" value="NCX, central ion-binding region"/>
    <property type="match status" value="1"/>
</dbReference>
<dbReference type="InterPro" id="IPR044880">
    <property type="entry name" value="NCX_ion-bd_dom_sf"/>
</dbReference>
<dbReference type="Pfam" id="PF03160">
    <property type="entry name" value="Calx-beta"/>
    <property type="match status" value="1"/>
</dbReference>
<evidence type="ECO:0000259" key="21">
    <source>
        <dbReference type="SMART" id="SM00237"/>
    </source>
</evidence>
<evidence type="ECO:0000256" key="20">
    <source>
        <dbReference type="SAM" id="Phobius"/>
    </source>
</evidence>
<evidence type="ECO:0000256" key="16">
    <source>
        <dbReference type="ARBA" id="ARBA00023136"/>
    </source>
</evidence>
<feature type="transmembrane region" description="Helical" evidence="20">
    <location>
        <begin position="316"/>
        <end position="335"/>
    </location>
</feature>
<keyword evidence="13 20" id="KW-1133">Transmembrane helix</keyword>
<evidence type="ECO:0000256" key="7">
    <source>
        <dbReference type="ARBA" id="ARBA00022692"/>
    </source>
</evidence>
<dbReference type="OrthoDB" id="418484at2759"/>
<evidence type="ECO:0000256" key="2">
    <source>
        <dbReference type="ARBA" id="ARBA00007489"/>
    </source>
</evidence>
<evidence type="ECO:0000256" key="18">
    <source>
        <dbReference type="ARBA" id="ARBA00023201"/>
    </source>
</evidence>
<dbReference type="GO" id="GO:0046872">
    <property type="term" value="F:metal ion binding"/>
    <property type="evidence" value="ECO:0007669"/>
    <property type="project" value="UniProtKB-KW"/>
</dbReference>
<evidence type="ECO:0000256" key="8">
    <source>
        <dbReference type="ARBA" id="ARBA00022723"/>
    </source>
</evidence>
<keyword evidence="9" id="KW-0732">Signal</keyword>
<dbReference type="PRINTS" id="PR01259">
    <property type="entry name" value="NACAEXCHNGR"/>
</dbReference>
<evidence type="ECO:0000313" key="23">
    <source>
        <dbReference type="Proteomes" id="UP000549394"/>
    </source>
</evidence>
<gene>
    <name evidence="22" type="ORF">DGYR_LOCUS11677</name>
</gene>
<comment type="similarity">
    <text evidence="2">Belongs to the Ca(2+):cation antiporter (CaCA) (TC 2.A.19) family. SLC8 subfamily.</text>
</comment>
<evidence type="ECO:0000256" key="12">
    <source>
        <dbReference type="ARBA" id="ARBA00022860"/>
    </source>
</evidence>
<accession>A0A7I8W850</accession>
<evidence type="ECO:0000256" key="6">
    <source>
        <dbReference type="ARBA" id="ARBA00022568"/>
    </source>
</evidence>
<keyword evidence="3" id="KW-0813">Transport</keyword>